<keyword evidence="6" id="KW-0539">Nucleus</keyword>
<proteinExistence type="predicted"/>
<name>A0AAV6JZI1_9ERIC</name>
<dbReference type="PANTHER" id="PTHR47995:SF18">
    <property type="entry name" value="TRANSCRIPTION FACTOR MYB65"/>
    <property type="match status" value="1"/>
</dbReference>
<dbReference type="Proteomes" id="UP000823749">
    <property type="component" value="Chromosome 6"/>
</dbReference>
<evidence type="ECO:0000256" key="1">
    <source>
        <dbReference type="ARBA" id="ARBA00004123"/>
    </source>
</evidence>
<feature type="region of interest" description="Disordered" evidence="7">
    <location>
        <begin position="1"/>
        <end position="32"/>
    </location>
</feature>
<evidence type="ECO:0000256" key="2">
    <source>
        <dbReference type="ARBA" id="ARBA00022737"/>
    </source>
</evidence>
<comment type="caution">
    <text evidence="8">The sequence shown here is derived from an EMBL/GenBank/DDBJ whole genome shotgun (WGS) entry which is preliminary data.</text>
</comment>
<comment type="subcellular location">
    <subcellularLocation>
        <location evidence="1">Nucleus</location>
    </subcellularLocation>
</comment>
<dbReference type="PANTHER" id="PTHR47995">
    <property type="entry name" value="TRANSCRIPTION FACTOR MYB33-RELATED"/>
    <property type="match status" value="1"/>
</dbReference>
<feature type="compositionally biased region" description="Polar residues" evidence="7">
    <location>
        <begin position="325"/>
        <end position="336"/>
    </location>
</feature>
<keyword evidence="9" id="KW-1185">Reference proteome</keyword>
<evidence type="ECO:0000256" key="3">
    <source>
        <dbReference type="ARBA" id="ARBA00023015"/>
    </source>
</evidence>
<keyword evidence="4" id="KW-0238">DNA-binding</keyword>
<keyword evidence="3" id="KW-0805">Transcription regulation</keyword>
<evidence type="ECO:0000256" key="6">
    <source>
        <dbReference type="ARBA" id="ARBA00023242"/>
    </source>
</evidence>
<gene>
    <name evidence="8" type="ORF">RHGRI_017911</name>
</gene>
<dbReference type="GO" id="GO:0005634">
    <property type="term" value="C:nucleus"/>
    <property type="evidence" value="ECO:0007669"/>
    <property type="project" value="UniProtKB-SubCell"/>
</dbReference>
<evidence type="ECO:0000256" key="7">
    <source>
        <dbReference type="SAM" id="MobiDB-lite"/>
    </source>
</evidence>
<dbReference type="GO" id="GO:0003677">
    <property type="term" value="F:DNA binding"/>
    <property type="evidence" value="ECO:0007669"/>
    <property type="project" value="UniProtKB-KW"/>
</dbReference>
<keyword evidence="5" id="KW-0804">Transcription</keyword>
<evidence type="ECO:0000256" key="5">
    <source>
        <dbReference type="ARBA" id="ARBA00023163"/>
    </source>
</evidence>
<feature type="region of interest" description="Disordered" evidence="7">
    <location>
        <begin position="318"/>
        <end position="368"/>
    </location>
</feature>
<reference evidence="8 9" key="1">
    <citation type="submission" date="2020-08" db="EMBL/GenBank/DDBJ databases">
        <title>Plant Genome Project.</title>
        <authorList>
            <person name="Zhang R.-G."/>
        </authorList>
    </citation>
    <scope>NUCLEOTIDE SEQUENCE [LARGE SCALE GENOMIC DNA]</scope>
    <source>
        <strain evidence="8">WSP0</strain>
        <tissue evidence="8">Leaf</tissue>
    </source>
</reference>
<accession>A0AAV6JZI1</accession>
<dbReference type="AlphaFoldDB" id="A0AAV6JZI1"/>
<sequence length="379" mass="41326">MVASSGSGSRDEGGGSRKGVKKGPWTTAEDTITDNEIKNYWNTRVKRHQRAGLPVYPDDIQQQQQYDRYPQLHQHRNYQKSKFNPSHPLLDPITNFPTIPNPSQPPCPSSSFLSNPSQQFAFFRNIERSGRNFSLPQSSSFSPSALFNQSLIKTEFLPPYQNPVFQFRPDDFEINPFAIYPPCNETELPSIQSPAVAMPTPATSGTTCGGDYTVIGTTGDAPDQAAANSGLLDALLEESNALVQSENLRNEVSFANSSFQPDGLTEEDAGNFFNDSSSANSSVGMKEKEPILIEEMDHSEDDFSSLFNSFPLTTDPVPPWYDASADSSNGKPTNTKEYGDSAIDNSPDGSHTPGKTAPATASPDWSLGSGCWNNMPGIC</sequence>
<evidence type="ECO:0000313" key="8">
    <source>
        <dbReference type="EMBL" id="KAG5545569.1"/>
    </source>
</evidence>
<keyword evidence="2" id="KW-0677">Repeat</keyword>
<evidence type="ECO:0000256" key="4">
    <source>
        <dbReference type="ARBA" id="ARBA00023125"/>
    </source>
</evidence>
<protein>
    <submittedName>
        <fullName evidence="8">Uncharacterized protein</fullName>
    </submittedName>
</protein>
<organism evidence="8 9">
    <name type="scientific">Rhododendron griersonianum</name>
    <dbReference type="NCBI Taxonomy" id="479676"/>
    <lineage>
        <taxon>Eukaryota</taxon>
        <taxon>Viridiplantae</taxon>
        <taxon>Streptophyta</taxon>
        <taxon>Embryophyta</taxon>
        <taxon>Tracheophyta</taxon>
        <taxon>Spermatophyta</taxon>
        <taxon>Magnoliopsida</taxon>
        <taxon>eudicotyledons</taxon>
        <taxon>Gunneridae</taxon>
        <taxon>Pentapetalae</taxon>
        <taxon>asterids</taxon>
        <taxon>Ericales</taxon>
        <taxon>Ericaceae</taxon>
        <taxon>Ericoideae</taxon>
        <taxon>Rhodoreae</taxon>
        <taxon>Rhododendron</taxon>
    </lineage>
</organism>
<evidence type="ECO:0000313" key="9">
    <source>
        <dbReference type="Proteomes" id="UP000823749"/>
    </source>
</evidence>
<dbReference type="EMBL" id="JACTNZ010000006">
    <property type="protein sequence ID" value="KAG5545569.1"/>
    <property type="molecule type" value="Genomic_DNA"/>
</dbReference>